<gene>
    <name evidence="2" type="ORF">KYC_19779</name>
</gene>
<dbReference type="Proteomes" id="UP000003113">
    <property type="component" value="Unassembled WGS sequence"/>
</dbReference>
<dbReference type="PATRIC" id="fig|477184.5.peg.3888"/>
<dbReference type="RefSeq" id="WP_008165540.1">
    <property type="nucleotide sequence ID" value="NZ_AGUF01000060.1"/>
</dbReference>
<evidence type="ECO:0000259" key="1">
    <source>
        <dbReference type="Pfam" id="PF09346"/>
    </source>
</evidence>
<dbReference type="OrthoDB" id="980721at2"/>
<dbReference type="InterPro" id="IPR018958">
    <property type="entry name" value="Knr4/Smi1-like_dom"/>
</dbReference>
<protein>
    <recommendedName>
        <fullName evidence="1">Knr4/Smi1-like domain-containing protein</fullName>
    </recommendedName>
</protein>
<accession>H0FAZ9</accession>
<evidence type="ECO:0000313" key="2">
    <source>
        <dbReference type="EMBL" id="EHK64562.1"/>
    </source>
</evidence>
<dbReference type="Pfam" id="PF09346">
    <property type="entry name" value="SMI1_KNR4"/>
    <property type="match status" value="1"/>
</dbReference>
<keyword evidence="3" id="KW-1185">Reference proteome</keyword>
<sequence>MATYAELAEASGIALPGALRQLIDAGLTGYGDIEAWRSDWKGNTLAARPVLSCMADLEWIDAGQASETVQEWLNPAYQHGRRFLPFAETGAGDAYCLTPTADGGIGVALVWHDSDDARIEWASFDAFVFDALLRSAQECTHLIEDGFSPEESVTCVRENIHVVKAYLPDAMRAGLDRLLADAARCATGEPGALAGPDAVLAAEALLPPVDDETFDVVVRWECGEA</sequence>
<dbReference type="SUPFAM" id="SSF160631">
    <property type="entry name" value="SMI1/KNR4-like"/>
    <property type="match status" value="1"/>
</dbReference>
<organism evidence="2 3">
    <name type="scientific">Achromobacter arsenitoxydans SY8</name>
    <dbReference type="NCBI Taxonomy" id="477184"/>
    <lineage>
        <taxon>Bacteria</taxon>
        <taxon>Pseudomonadati</taxon>
        <taxon>Pseudomonadota</taxon>
        <taxon>Betaproteobacteria</taxon>
        <taxon>Burkholderiales</taxon>
        <taxon>Alcaligenaceae</taxon>
        <taxon>Achromobacter</taxon>
    </lineage>
</organism>
<dbReference type="InterPro" id="IPR037883">
    <property type="entry name" value="Knr4/Smi1-like_sf"/>
</dbReference>
<comment type="caution">
    <text evidence="2">The sequence shown here is derived from an EMBL/GenBank/DDBJ whole genome shotgun (WGS) entry which is preliminary data.</text>
</comment>
<proteinExistence type="predicted"/>
<name>H0FAZ9_9BURK</name>
<dbReference type="STRING" id="477184.KYC_19779"/>
<dbReference type="eggNOG" id="ENOG5032XHA">
    <property type="taxonomic scope" value="Bacteria"/>
</dbReference>
<dbReference type="AlphaFoldDB" id="H0FAZ9"/>
<dbReference type="EMBL" id="AGUF01000060">
    <property type="protein sequence ID" value="EHK64562.1"/>
    <property type="molecule type" value="Genomic_DNA"/>
</dbReference>
<evidence type="ECO:0000313" key="3">
    <source>
        <dbReference type="Proteomes" id="UP000003113"/>
    </source>
</evidence>
<reference evidence="2 3" key="1">
    <citation type="journal article" date="2012" name="J. Bacteriol.">
        <title>Genome sequence of the highly efficient arsenite-oxidizing bacterium Achromobacter arsenitoxydans SY8.</title>
        <authorList>
            <person name="Li X."/>
            <person name="Hu Y."/>
            <person name="Gong J."/>
            <person name="Lin Y."/>
            <person name="Johnstone L."/>
            <person name="Rensing C."/>
            <person name="Wang G."/>
        </authorList>
    </citation>
    <scope>NUCLEOTIDE SEQUENCE [LARGE SCALE GENOMIC DNA]</scope>
    <source>
        <strain evidence="2 3">SY8</strain>
    </source>
</reference>
<feature type="domain" description="Knr4/Smi1-like" evidence="1">
    <location>
        <begin position="6"/>
        <end position="128"/>
    </location>
</feature>